<comment type="caution">
    <text evidence="2">The sequence shown here is derived from an EMBL/GenBank/DDBJ whole genome shotgun (WGS) entry which is preliminary data.</text>
</comment>
<accession>A0A4U5P557</accession>
<dbReference type="PANTHER" id="PTHR35104">
    <property type="entry name" value="OS03G0807000 PROTEIN"/>
    <property type="match status" value="1"/>
</dbReference>
<feature type="compositionally biased region" description="Polar residues" evidence="1">
    <location>
        <begin position="13"/>
        <end position="28"/>
    </location>
</feature>
<feature type="region of interest" description="Disordered" evidence="1">
    <location>
        <begin position="1"/>
        <end position="43"/>
    </location>
</feature>
<evidence type="ECO:0000313" key="2">
    <source>
        <dbReference type="EMBL" id="TKR90821.1"/>
    </source>
</evidence>
<proteinExistence type="predicted"/>
<protein>
    <submittedName>
        <fullName evidence="2">Uncharacterized protein</fullName>
    </submittedName>
</protein>
<evidence type="ECO:0000256" key="1">
    <source>
        <dbReference type="SAM" id="MobiDB-lite"/>
    </source>
</evidence>
<organism evidence="2">
    <name type="scientific">Populus alba</name>
    <name type="common">White poplar</name>
    <dbReference type="NCBI Taxonomy" id="43335"/>
    <lineage>
        <taxon>Eukaryota</taxon>
        <taxon>Viridiplantae</taxon>
        <taxon>Streptophyta</taxon>
        <taxon>Embryophyta</taxon>
        <taxon>Tracheophyta</taxon>
        <taxon>Spermatophyta</taxon>
        <taxon>Magnoliopsida</taxon>
        <taxon>eudicotyledons</taxon>
        <taxon>Gunneridae</taxon>
        <taxon>Pentapetalae</taxon>
        <taxon>rosids</taxon>
        <taxon>fabids</taxon>
        <taxon>Malpighiales</taxon>
        <taxon>Salicaceae</taxon>
        <taxon>Saliceae</taxon>
        <taxon>Populus</taxon>
    </lineage>
</organism>
<dbReference type="AlphaFoldDB" id="A0A4U5P557"/>
<reference evidence="2" key="1">
    <citation type="submission" date="2018-10" db="EMBL/GenBank/DDBJ databases">
        <title>Population genomic analysis revealed the cold adaptation of white poplar.</title>
        <authorList>
            <person name="Liu Y.-J."/>
        </authorList>
    </citation>
    <scope>NUCLEOTIDE SEQUENCE [LARGE SCALE GENOMIC DNA]</scope>
    <source>
        <strain evidence="2">PAL-ZL1</strain>
    </source>
</reference>
<feature type="compositionally biased region" description="Basic and acidic residues" evidence="1">
    <location>
        <begin position="30"/>
        <end position="43"/>
    </location>
</feature>
<dbReference type="PANTHER" id="PTHR35104:SF13">
    <property type="entry name" value="OS03G0807000 PROTEIN"/>
    <property type="match status" value="1"/>
</dbReference>
<dbReference type="EMBL" id="RCHU01000838">
    <property type="protein sequence ID" value="TKR90821.1"/>
    <property type="molecule type" value="Genomic_DNA"/>
</dbReference>
<gene>
    <name evidence="2" type="ORF">D5086_0000229070</name>
</gene>
<name>A0A4U5P557_POPAL</name>
<sequence length="129" mass="14617">MKSIRPKTLEYKATQQNIQRRTATTPGQAKTKDKTQGDKLNKRRDREMVLNSGLMVTIANVSANLCQYIACNPERLSSDQVLHLLFCLPLHHFGRLALSFWTYLCYNPTPANLPDSYSDADSDNDSHSD</sequence>